<gene>
    <name evidence="2" type="ORF">GCM10012289_22390</name>
</gene>
<keyword evidence="1" id="KW-0732">Signal</keyword>
<keyword evidence="3" id="KW-1185">Reference proteome</keyword>
<dbReference type="AlphaFoldDB" id="A0A917YU08"/>
<accession>A0A917YU08</accession>
<dbReference type="Proteomes" id="UP000646523">
    <property type="component" value="Unassembled WGS sequence"/>
</dbReference>
<evidence type="ECO:0000256" key="1">
    <source>
        <dbReference type="SAM" id="SignalP"/>
    </source>
</evidence>
<proteinExistence type="predicted"/>
<evidence type="ECO:0008006" key="4">
    <source>
        <dbReference type="Google" id="ProtNLM"/>
    </source>
</evidence>
<dbReference type="RefSeq" id="WP_189123931.1">
    <property type="nucleotide sequence ID" value="NZ_BMNH01000004.1"/>
</dbReference>
<feature type="chain" id="PRO_5039636168" description="Secreted protein" evidence="1">
    <location>
        <begin position="20"/>
        <end position="138"/>
    </location>
</feature>
<organism evidence="2 3">
    <name type="scientific">Nonomuraea cavernae</name>
    <dbReference type="NCBI Taxonomy" id="2045107"/>
    <lineage>
        <taxon>Bacteria</taxon>
        <taxon>Bacillati</taxon>
        <taxon>Actinomycetota</taxon>
        <taxon>Actinomycetes</taxon>
        <taxon>Streptosporangiales</taxon>
        <taxon>Streptosporangiaceae</taxon>
        <taxon>Nonomuraea</taxon>
    </lineage>
</organism>
<reference evidence="2" key="1">
    <citation type="journal article" date="2014" name="Int. J. Syst. Evol. Microbiol.">
        <title>Complete genome sequence of Corynebacterium casei LMG S-19264T (=DSM 44701T), isolated from a smear-ripened cheese.</title>
        <authorList>
            <consortium name="US DOE Joint Genome Institute (JGI-PGF)"/>
            <person name="Walter F."/>
            <person name="Albersmeier A."/>
            <person name="Kalinowski J."/>
            <person name="Ruckert C."/>
        </authorList>
    </citation>
    <scope>NUCLEOTIDE SEQUENCE</scope>
    <source>
        <strain evidence="2">CGMCC 4.7368</strain>
    </source>
</reference>
<evidence type="ECO:0000313" key="2">
    <source>
        <dbReference type="EMBL" id="GGO66985.1"/>
    </source>
</evidence>
<protein>
    <recommendedName>
        <fullName evidence="4">Secreted protein</fullName>
    </recommendedName>
</protein>
<reference evidence="2" key="2">
    <citation type="submission" date="2020-09" db="EMBL/GenBank/DDBJ databases">
        <authorList>
            <person name="Sun Q."/>
            <person name="Zhou Y."/>
        </authorList>
    </citation>
    <scope>NUCLEOTIDE SEQUENCE</scope>
    <source>
        <strain evidence="2">CGMCC 4.7368</strain>
    </source>
</reference>
<sequence>MRIAARLLTGMTAAAIALAVQGAPAAADPTSWKWGGVHSTDGKATAWGRVVAGQSGLIVKGYLDDTHGKGCSWVLIRRQSGQNGRWRTHGVYNCVTGTGSFSKSVGGALQIRVQVCRGNATRPVGECSRWKTIYTQGG</sequence>
<name>A0A917YU08_9ACTN</name>
<feature type="signal peptide" evidence="1">
    <location>
        <begin position="1"/>
        <end position="19"/>
    </location>
</feature>
<dbReference type="EMBL" id="BMNH01000004">
    <property type="protein sequence ID" value="GGO66985.1"/>
    <property type="molecule type" value="Genomic_DNA"/>
</dbReference>
<comment type="caution">
    <text evidence="2">The sequence shown here is derived from an EMBL/GenBank/DDBJ whole genome shotgun (WGS) entry which is preliminary data.</text>
</comment>
<evidence type="ECO:0000313" key="3">
    <source>
        <dbReference type="Proteomes" id="UP000646523"/>
    </source>
</evidence>